<name>A0ABQ0DW18_9EUKA</name>
<dbReference type="EMBL" id="BAAFRS010000317">
    <property type="protein sequence ID" value="GAB1227052.1"/>
    <property type="molecule type" value="Genomic_DNA"/>
</dbReference>
<sequence length="86" mass="9747">MDGGNENIILELPEGYDVSNGFEVMDCNYEKPIIRIGSSYFEATLKETENSDIVFDLNGKSNSISCQRYVCNLIDIHTFQPIKHDP</sequence>
<evidence type="ECO:0000313" key="2">
    <source>
        <dbReference type="Proteomes" id="UP001628156"/>
    </source>
</evidence>
<evidence type="ECO:0000313" key="1">
    <source>
        <dbReference type="EMBL" id="GAB1227052.1"/>
    </source>
</evidence>
<reference evidence="1 2" key="1">
    <citation type="journal article" date="2019" name="PLoS Negl. Trop. Dis.">
        <title>Whole genome sequencing of Entamoeba nuttalli reveals mammalian host-related molecular signatures and a novel octapeptide-repeat surface protein.</title>
        <authorList>
            <person name="Tanaka M."/>
            <person name="Makiuchi T."/>
            <person name="Komiyama T."/>
            <person name="Shiina T."/>
            <person name="Osaki K."/>
            <person name="Tachibana H."/>
        </authorList>
    </citation>
    <scope>NUCLEOTIDE SEQUENCE [LARGE SCALE GENOMIC DNA]</scope>
    <source>
        <strain evidence="1 2">P19-061405</strain>
    </source>
</reference>
<keyword evidence="2" id="KW-1185">Reference proteome</keyword>
<proteinExistence type="predicted"/>
<gene>
    <name evidence="1" type="ORF">ENUP19_0317G0059</name>
</gene>
<organism evidence="1 2">
    <name type="scientific">Entamoeba nuttalli</name>
    <dbReference type="NCBI Taxonomy" id="412467"/>
    <lineage>
        <taxon>Eukaryota</taxon>
        <taxon>Amoebozoa</taxon>
        <taxon>Evosea</taxon>
        <taxon>Archamoebae</taxon>
        <taxon>Mastigamoebida</taxon>
        <taxon>Entamoebidae</taxon>
        <taxon>Entamoeba</taxon>
    </lineage>
</organism>
<dbReference type="Proteomes" id="UP001628156">
    <property type="component" value="Unassembled WGS sequence"/>
</dbReference>
<comment type="caution">
    <text evidence="1">The sequence shown here is derived from an EMBL/GenBank/DDBJ whole genome shotgun (WGS) entry which is preliminary data.</text>
</comment>
<accession>A0ABQ0DW18</accession>
<protein>
    <submittedName>
        <fullName evidence="1">Uncharacterized protein</fullName>
    </submittedName>
</protein>